<dbReference type="GO" id="GO:0050660">
    <property type="term" value="F:flavin adenine dinucleotide binding"/>
    <property type="evidence" value="ECO:0007669"/>
    <property type="project" value="TreeGrafter"/>
</dbReference>
<dbReference type="InterPro" id="IPR050415">
    <property type="entry name" value="MRET"/>
</dbReference>
<evidence type="ECO:0000313" key="12">
    <source>
        <dbReference type="Proteomes" id="UP000612899"/>
    </source>
</evidence>
<dbReference type="Gene3D" id="3.10.20.30">
    <property type="match status" value="1"/>
</dbReference>
<dbReference type="GO" id="GO:0046872">
    <property type="term" value="F:metal ion binding"/>
    <property type="evidence" value="ECO:0007669"/>
    <property type="project" value="UniProtKB-KW"/>
</dbReference>
<dbReference type="SUPFAM" id="SSF54292">
    <property type="entry name" value="2Fe-2S ferredoxin-like"/>
    <property type="match status" value="1"/>
</dbReference>
<dbReference type="InterPro" id="IPR017927">
    <property type="entry name" value="FAD-bd_FR_type"/>
</dbReference>
<dbReference type="RefSeq" id="WP_203910061.1">
    <property type="nucleotide sequence ID" value="NZ_BONY01000025.1"/>
</dbReference>
<evidence type="ECO:0000256" key="2">
    <source>
        <dbReference type="ARBA" id="ARBA00022630"/>
    </source>
</evidence>
<feature type="domain" description="2Fe-2S ferredoxin-type" evidence="9">
    <location>
        <begin position="232"/>
        <end position="320"/>
    </location>
</feature>
<dbReference type="CDD" id="cd00207">
    <property type="entry name" value="fer2"/>
    <property type="match status" value="1"/>
</dbReference>
<dbReference type="PROSITE" id="PS51384">
    <property type="entry name" value="FAD_FR"/>
    <property type="match status" value="1"/>
</dbReference>
<proteinExistence type="predicted"/>
<dbReference type="AlphaFoldDB" id="A0A8J3Q8R3"/>
<feature type="domain" description="FAD-binding FR-type" evidence="10">
    <location>
        <begin position="1"/>
        <end position="97"/>
    </location>
</feature>
<comment type="cofactor">
    <cofactor evidence="1">
        <name>FAD</name>
        <dbReference type="ChEBI" id="CHEBI:57692"/>
    </cofactor>
</comment>
<keyword evidence="4" id="KW-0479">Metal-binding</keyword>
<dbReference type="InterPro" id="IPR001709">
    <property type="entry name" value="Flavoprot_Pyr_Nucl_cyt_Rdtase"/>
</dbReference>
<dbReference type="EMBL" id="BONY01000025">
    <property type="protein sequence ID" value="GIH06243.1"/>
    <property type="molecule type" value="Genomic_DNA"/>
</dbReference>
<dbReference type="PROSITE" id="PS00197">
    <property type="entry name" value="2FE2S_FER_1"/>
    <property type="match status" value="1"/>
</dbReference>
<organism evidence="11 12">
    <name type="scientific">Rhizocola hellebori</name>
    <dbReference type="NCBI Taxonomy" id="1392758"/>
    <lineage>
        <taxon>Bacteria</taxon>
        <taxon>Bacillati</taxon>
        <taxon>Actinomycetota</taxon>
        <taxon>Actinomycetes</taxon>
        <taxon>Micromonosporales</taxon>
        <taxon>Micromonosporaceae</taxon>
        <taxon>Rhizocola</taxon>
    </lineage>
</organism>
<dbReference type="Pfam" id="PF00175">
    <property type="entry name" value="NAD_binding_1"/>
    <property type="match status" value="1"/>
</dbReference>
<keyword evidence="3" id="KW-0001">2Fe-2S</keyword>
<evidence type="ECO:0000256" key="8">
    <source>
        <dbReference type="ARBA" id="ARBA00023014"/>
    </source>
</evidence>
<dbReference type="Gene3D" id="3.40.50.80">
    <property type="entry name" value="Nucleotide-binding domain of ferredoxin-NADP reductase (FNR) module"/>
    <property type="match status" value="1"/>
</dbReference>
<evidence type="ECO:0000256" key="5">
    <source>
        <dbReference type="ARBA" id="ARBA00022827"/>
    </source>
</evidence>
<dbReference type="GO" id="GO:0051537">
    <property type="term" value="F:2 iron, 2 sulfur cluster binding"/>
    <property type="evidence" value="ECO:0007669"/>
    <property type="project" value="UniProtKB-KW"/>
</dbReference>
<dbReference type="PRINTS" id="PR00410">
    <property type="entry name" value="PHEHYDRXLASE"/>
</dbReference>
<evidence type="ECO:0000256" key="1">
    <source>
        <dbReference type="ARBA" id="ARBA00001974"/>
    </source>
</evidence>
<keyword evidence="7" id="KW-0408">Iron</keyword>
<dbReference type="PRINTS" id="PR00371">
    <property type="entry name" value="FPNCR"/>
</dbReference>
<dbReference type="PANTHER" id="PTHR47354:SF8">
    <property type="entry name" value="1,2-PHENYLACETYL-COA EPOXIDASE, SUBUNIT E"/>
    <property type="match status" value="1"/>
</dbReference>
<evidence type="ECO:0000259" key="9">
    <source>
        <dbReference type="PROSITE" id="PS51085"/>
    </source>
</evidence>
<dbReference type="Pfam" id="PF00970">
    <property type="entry name" value="FAD_binding_6"/>
    <property type="match status" value="1"/>
</dbReference>
<comment type="caution">
    <text evidence="11">The sequence shown here is derived from an EMBL/GenBank/DDBJ whole genome shotgun (WGS) entry which is preliminary data.</text>
</comment>
<keyword evidence="5" id="KW-0274">FAD</keyword>
<gene>
    <name evidence="11" type="ORF">Rhe02_43100</name>
</gene>
<keyword evidence="12" id="KW-1185">Reference proteome</keyword>
<dbReference type="InterPro" id="IPR001041">
    <property type="entry name" value="2Fe-2S_ferredoxin-type"/>
</dbReference>
<evidence type="ECO:0000259" key="10">
    <source>
        <dbReference type="PROSITE" id="PS51384"/>
    </source>
</evidence>
<dbReference type="GO" id="GO:0016491">
    <property type="term" value="F:oxidoreductase activity"/>
    <property type="evidence" value="ECO:0007669"/>
    <property type="project" value="UniProtKB-KW"/>
</dbReference>
<dbReference type="PROSITE" id="PS51085">
    <property type="entry name" value="2FE2S_FER_2"/>
    <property type="match status" value="1"/>
</dbReference>
<evidence type="ECO:0000256" key="7">
    <source>
        <dbReference type="ARBA" id="ARBA00023004"/>
    </source>
</evidence>
<dbReference type="InterPro" id="IPR001433">
    <property type="entry name" value="OxRdtase_FAD/NAD-bd"/>
</dbReference>
<evidence type="ECO:0000256" key="6">
    <source>
        <dbReference type="ARBA" id="ARBA00023002"/>
    </source>
</evidence>
<keyword evidence="2" id="KW-0285">Flavoprotein</keyword>
<evidence type="ECO:0000256" key="4">
    <source>
        <dbReference type="ARBA" id="ARBA00022723"/>
    </source>
</evidence>
<dbReference type="Pfam" id="PF00111">
    <property type="entry name" value="Fer2"/>
    <property type="match status" value="1"/>
</dbReference>
<dbReference type="Gene3D" id="2.40.30.10">
    <property type="entry name" value="Translation factors"/>
    <property type="match status" value="1"/>
</dbReference>
<dbReference type="SUPFAM" id="SSF63380">
    <property type="entry name" value="Riboflavin synthase domain-like"/>
    <property type="match status" value="1"/>
</dbReference>
<evidence type="ECO:0000313" key="11">
    <source>
        <dbReference type="EMBL" id="GIH06243.1"/>
    </source>
</evidence>
<protein>
    <submittedName>
        <fullName evidence="11">Oxidoreductase</fullName>
    </submittedName>
</protein>
<dbReference type="InterPro" id="IPR036010">
    <property type="entry name" value="2Fe-2S_ferredoxin-like_sf"/>
</dbReference>
<dbReference type="InterPro" id="IPR039261">
    <property type="entry name" value="FNR_nucleotide-bd"/>
</dbReference>
<accession>A0A8J3Q8R3</accession>
<keyword evidence="6" id="KW-0560">Oxidoreductase</keyword>
<dbReference type="InterPro" id="IPR017938">
    <property type="entry name" value="Riboflavin_synthase-like_b-brl"/>
</dbReference>
<dbReference type="Proteomes" id="UP000612899">
    <property type="component" value="Unassembled WGS sequence"/>
</dbReference>
<dbReference type="SUPFAM" id="SSF52343">
    <property type="entry name" value="Ferredoxin reductase-like, C-terminal NADP-linked domain"/>
    <property type="match status" value="1"/>
</dbReference>
<reference evidence="11" key="1">
    <citation type="submission" date="2021-01" db="EMBL/GenBank/DDBJ databases">
        <title>Whole genome shotgun sequence of Rhizocola hellebori NBRC 109834.</title>
        <authorList>
            <person name="Komaki H."/>
            <person name="Tamura T."/>
        </authorList>
    </citation>
    <scope>NUCLEOTIDE SEQUENCE</scope>
    <source>
        <strain evidence="11">NBRC 109834</strain>
    </source>
</reference>
<dbReference type="InterPro" id="IPR012675">
    <property type="entry name" value="Beta-grasp_dom_sf"/>
</dbReference>
<name>A0A8J3Q8R3_9ACTN</name>
<sequence length="320" mass="34752">MGERVRVAAVIDETAEAKSFVLDLPPHWTYQPGQFVTVRVGEVARCYSLCSSPFTGEPAKITVKRMLGGHGSNWLCDNVSPGTELELLAPGGVFTPGSLDDDLLLFAGGSGITPVMSILKSALLRGAGQVALIYANRDEPSIIFAQELADLAAAHPGRFRLIHWLDCDHGPPTVAALRQLIEPFSGYEKFVCGPDPYMAAVQEAVAGSVRIERFESLSDNPFAEQPSSERTARVRVAIDGQNYEFDWPVRTKLLDLLLSKGINAPYSCRQGTCAACACRILSGEVKLLNNEILEEEDFADNYILACQAVPLTDDVSVTYN</sequence>
<dbReference type="CDD" id="cd06214">
    <property type="entry name" value="PA_degradation_oxidoreductase_like"/>
    <property type="match status" value="1"/>
</dbReference>
<keyword evidence="8" id="KW-0411">Iron-sulfur</keyword>
<evidence type="ECO:0000256" key="3">
    <source>
        <dbReference type="ARBA" id="ARBA00022714"/>
    </source>
</evidence>
<dbReference type="InterPro" id="IPR006058">
    <property type="entry name" value="2Fe2S_fd_BS"/>
</dbReference>
<dbReference type="InterPro" id="IPR008333">
    <property type="entry name" value="Cbr1-like_FAD-bd_dom"/>
</dbReference>
<dbReference type="PANTHER" id="PTHR47354">
    <property type="entry name" value="NADH OXIDOREDUCTASE HCR"/>
    <property type="match status" value="1"/>
</dbReference>